<keyword evidence="4 6" id="KW-1133">Transmembrane helix</keyword>
<feature type="transmembrane region" description="Helical" evidence="6">
    <location>
        <begin position="358"/>
        <end position="375"/>
    </location>
</feature>
<dbReference type="eggNOG" id="COG2244">
    <property type="taxonomic scope" value="Bacteria"/>
</dbReference>
<evidence type="ECO:0000313" key="8">
    <source>
        <dbReference type="Proteomes" id="UP000010296"/>
    </source>
</evidence>
<dbReference type="PATRIC" id="fig|888064.11.peg.2259"/>
<feature type="transmembrane region" description="Helical" evidence="6">
    <location>
        <begin position="240"/>
        <end position="265"/>
    </location>
</feature>
<feature type="transmembrane region" description="Helical" evidence="6">
    <location>
        <begin position="413"/>
        <end position="431"/>
    </location>
</feature>
<reference evidence="7 8" key="1">
    <citation type="submission" date="2010-12" db="EMBL/GenBank/DDBJ databases">
        <authorList>
            <person name="Muzny D."/>
            <person name="Qin X."/>
            <person name="Deng J."/>
            <person name="Jiang H."/>
            <person name="Liu Y."/>
            <person name="Qu J."/>
            <person name="Song X.-Z."/>
            <person name="Zhang L."/>
            <person name="Thornton R."/>
            <person name="Coyle M."/>
            <person name="Francisco L."/>
            <person name="Jackson L."/>
            <person name="Javaid M."/>
            <person name="Korchina V."/>
            <person name="Kovar C."/>
            <person name="Mata R."/>
            <person name="Mathew T."/>
            <person name="Ngo R."/>
            <person name="Nguyen L."/>
            <person name="Nguyen N."/>
            <person name="Okwuonu G."/>
            <person name="Ongeri F."/>
            <person name="Pham C."/>
            <person name="Simmons D."/>
            <person name="Wilczek-Boney K."/>
            <person name="Hale W."/>
            <person name="Jakkamsetti A."/>
            <person name="Pham P."/>
            <person name="Ruth R."/>
            <person name="San Lucas F."/>
            <person name="Warren J."/>
            <person name="Zhang J."/>
            <person name="Zhao Z."/>
            <person name="Zhou C."/>
            <person name="Zhu D."/>
            <person name="Lee S."/>
            <person name="Bess C."/>
            <person name="Blankenburg K."/>
            <person name="Forbes L."/>
            <person name="Fu Q."/>
            <person name="Gubbala S."/>
            <person name="Hirani K."/>
            <person name="Jayaseelan J.C."/>
            <person name="Lara F."/>
            <person name="Munidasa M."/>
            <person name="Palculict T."/>
            <person name="Patil S."/>
            <person name="Pu L.-L."/>
            <person name="Saada N."/>
            <person name="Tang L."/>
            <person name="Weissenberger G."/>
            <person name="Zhu Y."/>
            <person name="Hemphill L."/>
            <person name="Shang Y."/>
            <person name="Youmans B."/>
            <person name="Ayvaz T."/>
            <person name="Ross M."/>
            <person name="Santibanez J."/>
            <person name="Aqrawi P."/>
            <person name="Gross S."/>
            <person name="Joshi V."/>
            <person name="Fowler G."/>
            <person name="Nazareth L."/>
            <person name="Reid J."/>
            <person name="Worley K."/>
            <person name="Petrosino J."/>
            <person name="Highlander S."/>
            <person name="Gibbs R."/>
        </authorList>
    </citation>
    <scope>NUCLEOTIDE SEQUENCE [LARGE SCALE GENOMIC DNA]</scope>
    <source>
        <strain evidence="8">DSM 15952 / CCUG 50447 / LMG 22039 / TP 1.5</strain>
    </source>
</reference>
<dbReference type="OrthoDB" id="9775950at2"/>
<dbReference type="GO" id="GO:0005886">
    <property type="term" value="C:plasma membrane"/>
    <property type="evidence" value="ECO:0007669"/>
    <property type="project" value="UniProtKB-SubCell"/>
</dbReference>
<evidence type="ECO:0000256" key="1">
    <source>
        <dbReference type="ARBA" id="ARBA00004651"/>
    </source>
</evidence>
<evidence type="ECO:0000256" key="3">
    <source>
        <dbReference type="ARBA" id="ARBA00022692"/>
    </source>
</evidence>
<comment type="caution">
    <text evidence="7">The sequence shown here is derived from an EMBL/GenBank/DDBJ whole genome shotgun (WGS) entry which is preliminary data.</text>
</comment>
<evidence type="ECO:0000256" key="4">
    <source>
        <dbReference type="ARBA" id="ARBA00022989"/>
    </source>
</evidence>
<feature type="transmembrane region" description="Helical" evidence="6">
    <location>
        <begin position="451"/>
        <end position="474"/>
    </location>
</feature>
<keyword evidence="2" id="KW-1003">Cell membrane</keyword>
<keyword evidence="5 6" id="KW-0472">Membrane</keyword>
<feature type="transmembrane region" description="Helical" evidence="6">
    <location>
        <begin position="118"/>
        <end position="138"/>
    </location>
</feature>
<organism evidence="7 8">
    <name type="scientific">Enterococcus italicus (strain DSM 15952 / CCUG 50447 / LMG 22039 / TP 1.5)</name>
    <dbReference type="NCBI Taxonomy" id="888064"/>
    <lineage>
        <taxon>Bacteria</taxon>
        <taxon>Bacillati</taxon>
        <taxon>Bacillota</taxon>
        <taxon>Bacilli</taxon>
        <taxon>Lactobacillales</taxon>
        <taxon>Enterococcaceae</taxon>
        <taxon>Enterococcus</taxon>
    </lineage>
</organism>
<dbReference type="InterPro" id="IPR002797">
    <property type="entry name" value="Polysacc_synth"/>
</dbReference>
<dbReference type="AlphaFoldDB" id="E6LEY4"/>
<evidence type="ECO:0000313" key="7">
    <source>
        <dbReference type="EMBL" id="EFU74244.1"/>
    </source>
</evidence>
<accession>E6LEY4</accession>
<dbReference type="PANTHER" id="PTHR30250:SF29">
    <property type="entry name" value="POLYSACCHARIDE BIOSYNTHESIS PROTEIN C-TERMINAL DOMAIN-CONTAINING PROTEIN"/>
    <property type="match status" value="1"/>
</dbReference>
<feature type="transmembrane region" description="Helical" evidence="6">
    <location>
        <begin position="186"/>
        <end position="205"/>
    </location>
</feature>
<sequence>MANKSMHSLVRGAFILTLASFFAKLLSAIYRVPFQNLVGDRGFYVYQQIYPIYGIAMTIALTSVPQFLSKLLVGQSPLEKRTQLRTYFSFIFGLSVLAWLFLLLTSDWLALGMGDKQLAPLIRVTSFTFLLIPFLSFYRGSFQGDFYMVPTAVSQIIEQVVRVGIILLAALGYVTLHYSIYRVGAYALSGSLFGGVVAWMVLVHYSKQMSGNTLSFWRFLQIKPPSRAVRMRFYREAGMLTVFSSLLILFQLMDSFFVVNGLIIAGMPKDLAQLAKGVYDRGQPLVQLGLVVAGALGTSFLPALTEHLRSHKLVKFRFSAIMYLRLTVSLSLAASIGLAMLMPFVNYTLFKDFQGTKTLLLFVFAIALMAIIQAFQSIEQSRNKVLASFKAVVCGCIVKFVTTGILTAGMGTIGASLSTLLGLAAVLATFLHFDELQLHQFWTQRKFGWRLLGALAGMVVMLSGYDALCVALLATQWHRSLTLVVSLGGVVLGAAVFLLLIIKLKVFTVREWLFIPFGEKLLRIGEKK</sequence>
<dbReference type="EMBL" id="AEPV01000035">
    <property type="protein sequence ID" value="EFU74244.1"/>
    <property type="molecule type" value="Genomic_DNA"/>
</dbReference>
<evidence type="ECO:0000256" key="5">
    <source>
        <dbReference type="ARBA" id="ARBA00023136"/>
    </source>
</evidence>
<feature type="transmembrane region" description="Helical" evidence="6">
    <location>
        <begin position="387"/>
        <end position="407"/>
    </location>
</feature>
<dbReference type="InterPro" id="IPR024923">
    <property type="entry name" value="PG_synth_SpoVB"/>
</dbReference>
<feature type="transmembrane region" description="Helical" evidence="6">
    <location>
        <begin position="52"/>
        <end position="73"/>
    </location>
</feature>
<dbReference type="CDD" id="cd13124">
    <property type="entry name" value="MATE_SpoVB_like"/>
    <property type="match status" value="1"/>
</dbReference>
<keyword evidence="3 6" id="KW-0812">Transmembrane</keyword>
<feature type="transmembrane region" description="Helical" evidence="6">
    <location>
        <begin position="285"/>
        <end position="305"/>
    </location>
</feature>
<dbReference type="Proteomes" id="UP000010296">
    <property type="component" value="Unassembled WGS sequence"/>
</dbReference>
<feature type="transmembrane region" description="Helical" evidence="6">
    <location>
        <begin position="480"/>
        <end position="502"/>
    </location>
</feature>
<evidence type="ECO:0000256" key="6">
    <source>
        <dbReference type="SAM" id="Phobius"/>
    </source>
</evidence>
<dbReference type="HOGENOM" id="CLU_022017_2_1_9"/>
<dbReference type="Pfam" id="PF01943">
    <property type="entry name" value="Polysacc_synt"/>
    <property type="match status" value="1"/>
</dbReference>
<keyword evidence="8" id="KW-1185">Reference proteome</keyword>
<feature type="transmembrane region" description="Helical" evidence="6">
    <location>
        <begin position="159"/>
        <end position="180"/>
    </location>
</feature>
<evidence type="ECO:0000256" key="2">
    <source>
        <dbReference type="ARBA" id="ARBA00022475"/>
    </source>
</evidence>
<comment type="subcellular location">
    <subcellularLocation>
        <location evidence="1">Cell membrane</location>
        <topology evidence="1">Multi-pass membrane protein</topology>
    </subcellularLocation>
</comment>
<feature type="transmembrane region" description="Helical" evidence="6">
    <location>
        <begin position="326"/>
        <end position="346"/>
    </location>
</feature>
<name>E6LEY4_ENTI1</name>
<dbReference type="STRING" id="888064.HMPREF9088_0985"/>
<protein>
    <submittedName>
        <fullName evidence="7">Polysaccharide biosynthesis protein</fullName>
    </submittedName>
</protein>
<dbReference type="InterPro" id="IPR050833">
    <property type="entry name" value="Poly_Biosynth_Transport"/>
</dbReference>
<proteinExistence type="predicted"/>
<dbReference type="PANTHER" id="PTHR30250">
    <property type="entry name" value="PST FAMILY PREDICTED COLANIC ACID TRANSPORTER"/>
    <property type="match status" value="1"/>
</dbReference>
<dbReference type="RefSeq" id="WP_007208004.1">
    <property type="nucleotide sequence ID" value="NZ_GL622241.1"/>
</dbReference>
<feature type="transmembrane region" description="Helical" evidence="6">
    <location>
        <begin position="85"/>
        <end position="106"/>
    </location>
</feature>
<gene>
    <name evidence="7" type="ORF">HMPREF9088_0985</name>
</gene>